<dbReference type="Proteomes" id="UP000287519">
    <property type="component" value="Unassembled WGS sequence"/>
</dbReference>
<evidence type="ECO:0000256" key="4">
    <source>
        <dbReference type="ARBA" id="ARBA00048941"/>
    </source>
</evidence>
<dbReference type="PANTHER" id="PTHR42889">
    <property type="entry name" value="BLR3681 PROTEIN"/>
    <property type="match status" value="1"/>
</dbReference>
<proteinExistence type="predicted"/>
<dbReference type="CDD" id="cd01292">
    <property type="entry name" value="metallo-dependent_hydrolases"/>
    <property type="match status" value="1"/>
</dbReference>
<evidence type="ECO:0000256" key="2">
    <source>
        <dbReference type="ARBA" id="ARBA00023002"/>
    </source>
</evidence>
<dbReference type="InterPro" id="IPR009078">
    <property type="entry name" value="Ferritin-like_SF"/>
</dbReference>
<dbReference type="InterPro" id="IPR012348">
    <property type="entry name" value="RNR-like"/>
</dbReference>
<evidence type="ECO:0000256" key="3">
    <source>
        <dbReference type="ARBA" id="ARBA00023033"/>
    </source>
</evidence>
<dbReference type="PANTHER" id="PTHR42889:SF1">
    <property type="entry name" value="BLR3681 PROTEIN"/>
    <property type="match status" value="1"/>
</dbReference>
<evidence type="ECO:0000313" key="7">
    <source>
        <dbReference type="Proteomes" id="UP000287519"/>
    </source>
</evidence>
<feature type="domain" description="Amidohydrolase-related" evidence="5">
    <location>
        <begin position="558"/>
        <end position="837"/>
    </location>
</feature>
<evidence type="ECO:0000256" key="1">
    <source>
        <dbReference type="ARBA" id="ARBA00012710"/>
    </source>
</evidence>
<dbReference type="SUPFAM" id="SSF47240">
    <property type="entry name" value="Ferritin-like"/>
    <property type="match status" value="1"/>
</dbReference>
<dbReference type="GO" id="GO:0004497">
    <property type="term" value="F:monooxygenase activity"/>
    <property type="evidence" value="ECO:0007669"/>
    <property type="project" value="UniProtKB-KW"/>
</dbReference>
<dbReference type="Gene3D" id="3.20.20.140">
    <property type="entry name" value="Metal-dependent hydrolases"/>
    <property type="match status" value="1"/>
</dbReference>
<dbReference type="EC" id="1.14.13.227" evidence="1"/>
<sequence>MSRQSLTKAHAKITELSWDPTFATPATRFGTDYTFEKAPKKDPLKQIMRSYFPMEEEKDNRVYGAMDGAIRGNMFRQVQQRWLEWQKLFLSIIPFPEISAARAMPMAIDAVPNPEIHNGLAVQMIDEVRHSTIQMNLKKLYMNNYIDPAGFDMTEKAFANNYAGTIGRQFGEGFITGDAITSANIYLTVVAETAFTNTLFVAMPDEAAANGDYLLPTVFHSVQSDESRHISNGYSILLMALADERNRPLLERDLRYAWWNNHCVVDAAIGTFIEYGTKDRRKDRESYAEMWRRWIYDDYYRSYLIPLEKYGLTIPHDLVEEAWKRITDKGYVHEVARFFATGWPVNYWRIDAMTDKDFEWFEHKYPGWYSKYGKWWEEYNRLAYPGRNKPIAFEEVGYQYPHRCWTCMVPALIREDMVVEKVDNQWRTYCSETCYWTDAVAFREEYQGKPPPNMGRLTGFREWETLHHGKDLADIVSDLGYVRDDGKTLVGQPHLDLDDPKKLWTLDDVRGNTFQSPNVLLNQMSDAERDAHIAAYRDGRESNQKNLHGKQFIDCFYDYHKNLSPEEVVWDYDTYTYYGSERFERDLFVDGYVDHAIFQATLLSDFYHNGFGQTDEALALVAKNPGKLTYNHAYDPRHEEAGLEQLRKDADRMNLQGVKLYTAEWHGDSRGYKLDEPWSRRYLEECIKLGIKNIHVHKGPTIRPLDRDAFDVSDVDKVATDYLDLRFVVEHVGLPRLEDFCWIATQESNVYGGLAVALPFIHTRPRYFAQIIGELLYWIGEDKILFGSDYALWTPKWLIEKFVDFQIPEDMQSEYAPITVEQKQKILGLNAAALYDIDVPADLQLAEPAGQEGVEVAAGAREPESVPS</sequence>
<accession>A0A402CFA6</accession>
<name>A0A402CFA6_RHOWR</name>
<dbReference type="SUPFAM" id="SSF51556">
    <property type="entry name" value="Metallo-dependent hydrolases"/>
    <property type="match status" value="1"/>
</dbReference>
<dbReference type="Pfam" id="PF02332">
    <property type="entry name" value="Phenol_Hydrox"/>
    <property type="match status" value="1"/>
</dbReference>
<keyword evidence="3 6" id="KW-0503">Monooxygenase</keyword>
<dbReference type="Pfam" id="PF04909">
    <property type="entry name" value="Amidohydro_2"/>
    <property type="match status" value="1"/>
</dbReference>
<keyword evidence="2" id="KW-0560">Oxidoreductase</keyword>
<dbReference type="CDD" id="cd01057">
    <property type="entry name" value="AAMH_A"/>
    <property type="match status" value="1"/>
</dbReference>
<protein>
    <recommendedName>
        <fullName evidence="1">propane 2-monooxygenase</fullName>
        <ecNumber evidence="1">1.14.13.227</ecNumber>
    </recommendedName>
</protein>
<dbReference type="AlphaFoldDB" id="A0A402CFA6"/>
<dbReference type="GO" id="GO:0016787">
    <property type="term" value="F:hydrolase activity"/>
    <property type="evidence" value="ECO:0007669"/>
    <property type="project" value="InterPro"/>
</dbReference>
<keyword evidence="7" id="KW-1185">Reference proteome</keyword>
<dbReference type="Gene3D" id="1.10.620.20">
    <property type="entry name" value="Ribonucleotide Reductase, subunit A"/>
    <property type="match status" value="1"/>
</dbReference>
<dbReference type="InterPro" id="IPR006680">
    <property type="entry name" value="Amidohydro-rel"/>
</dbReference>
<gene>
    <name evidence="6" type="ORF">Rhow_006237</name>
</gene>
<dbReference type="InterPro" id="IPR032466">
    <property type="entry name" value="Metal_Hydrolase"/>
</dbReference>
<evidence type="ECO:0000259" key="5">
    <source>
        <dbReference type="Pfam" id="PF04909"/>
    </source>
</evidence>
<organism evidence="6 7">
    <name type="scientific">Rhodococcus wratislaviensis</name>
    <name type="common">Tsukamurella wratislaviensis</name>
    <dbReference type="NCBI Taxonomy" id="44752"/>
    <lineage>
        <taxon>Bacteria</taxon>
        <taxon>Bacillati</taxon>
        <taxon>Actinomycetota</taxon>
        <taxon>Actinomycetes</taxon>
        <taxon>Mycobacteriales</taxon>
        <taxon>Nocardiaceae</taxon>
        <taxon>Rhodococcus</taxon>
    </lineage>
</organism>
<comment type="catalytic activity">
    <reaction evidence="4">
        <text>propane + NADH + O2 + H(+) = propan-2-ol + NAD(+) + H2O</text>
        <dbReference type="Rhea" id="RHEA:49992"/>
        <dbReference type="ChEBI" id="CHEBI:15377"/>
        <dbReference type="ChEBI" id="CHEBI:15378"/>
        <dbReference type="ChEBI" id="CHEBI:15379"/>
        <dbReference type="ChEBI" id="CHEBI:17824"/>
        <dbReference type="ChEBI" id="CHEBI:32879"/>
        <dbReference type="ChEBI" id="CHEBI:57540"/>
        <dbReference type="ChEBI" id="CHEBI:57945"/>
        <dbReference type="EC" id="1.14.13.227"/>
    </reaction>
</comment>
<dbReference type="EMBL" id="BHYM01000054">
    <property type="protein sequence ID" value="GCE42298.1"/>
    <property type="molecule type" value="Genomic_DNA"/>
</dbReference>
<comment type="caution">
    <text evidence="6">The sequence shown here is derived from an EMBL/GenBank/DDBJ whole genome shotgun (WGS) entry which is preliminary data.</text>
</comment>
<evidence type="ECO:0000313" key="6">
    <source>
        <dbReference type="EMBL" id="GCE42298.1"/>
    </source>
</evidence>
<dbReference type="InterPro" id="IPR003430">
    <property type="entry name" value="Phenol_Hydrox"/>
</dbReference>
<reference evidence="6 7" key="1">
    <citation type="submission" date="2018-11" db="EMBL/GenBank/DDBJ databases">
        <title>Microbial catabolism of amino acid.</title>
        <authorList>
            <person name="Hibi M."/>
            <person name="Ogawa J."/>
        </authorList>
    </citation>
    <scope>NUCLEOTIDE SEQUENCE [LARGE SCALE GENOMIC DNA]</scope>
    <source>
        <strain evidence="6 7">C31-06</strain>
    </source>
</reference>